<feature type="compositionally biased region" description="Polar residues" evidence="1">
    <location>
        <begin position="108"/>
        <end position="131"/>
    </location>
</feature>
<dbReference type="RefSeq" id="XP_022466229.1">
    <property type="nucleotide sequence ID" value="XM_022609877.1"/>
</dbReference>
<feature type="compositionally biased region" description="Acidic residues" evidence="1">
    <location>
        <begin position="168"/>
        <end position="184"/>
    </location>
</feature>
<dbReference type="AlphaFoldDB" id="J7S9B0"/>
<dbReference type="GeneID" id="34527727"/>
<feature type="region of interest" description="Disordered" evidence="1">
    <location>
        <begin position="102"/>
        <end position="131"/>
    </location>
</feature>
<gene>
    <name evidence="2" type="primary">KNAG0I01990</name>
    <name evidence="2" type="ordered locus">KNAG_0I01990</name>
</gene>
<feature type="region of interest" description="Disordered" evidence="1">
    <location>
        <begin position="449"/>
        <end position="482"/>
    </location>
</feature>
<dbReference type="OrthoDB" id="1939598at2759"/>
<evidence type="ECO:0000313" key="2">
    <source>
        <dbReference type="EMBL" id="CCK71984.1"/>
    </source>
</evidence>
<proteinExistence type="predicted"/>
<reference evidence="3" key="2">
    <citation type="submission" date="2012-08" db="EMBL/GenBank/DDBJ databases">
        <title>Genome sequence of Kazachstania naganishii.</title>
        <authorList>
            <person name="Gordon J.L."/>
            <person name="Armisen D."/>
            <person name="Proux-Wera E."/>
            <person name="OhEigeartaigh S.S."/>
            <person name="Byrne K.P."/>
            <person name="Wolfe K.H."/>
        </authorList>
    </citation>
    <scope>NUCLEOTIDE SEQUENCE [LARGE SCALE GENOMIC DNA]</scope>
    <source>
        <strain evidence="3">ATCC MYA-139 / BCRC 22969 / CBS 8797 / CCRC 22969 / KCTC 17520 / NBRC 10181 / NCYC 3082</strain>
    </source>
</reference>
<dbReference type="KEGG" id="kng:KNAG_0I01990"/>
<evidence type="ECO:0000313" key="3">
    <source>
        <dbReference type="Proteomes" id="UP000006310"/>
    </source>
</evidence>
<dbReference type="Proteomes" id="UP000006310">
    <property type="component" value="Chromosome 9"/>
</dbReference>
<dbReference type="EMBL" id="HE978322">
    <property type="protein sequence ID" value="CCK71984.1"/>
    <property type="molecule type" value="Genomic_DNA"/>
</dbReference>
<evidence type="ECO:0000256" key="1">
    <source>
        <dbReference type="SAM" id="MobiDB-lite"/>
    </source>
</evidence>
<organism evidence="2 3">
    <name type="scientific">Huiozyma naganishii (strain ATCC MYA-139 / BCRC 22969 / CBS 8797 / KCTC 17520 / NBRC 10181 / NCYC 3082 / Yp74L-3)</name>
    <name type="common">Yeast</name>
    <name type="synonym">Kazachstania naganishii</name>
    <dbReference type="NCBI Taxonomy" id="1071383"/>
    <lineage>
        <taxon>Eukaryota</taxon>
        <taxon>Fungi</taxon>
        <taxon>Dikarya</taxon>
        <taxon>Ascomycota</taxon>
        <taxon>Saccharomycotina</taxon>
        <taxon>Saccharomycetes</taxon>
        <taxon>Saccharomycetales</taxon>
        <taxon>Saccharomycetaceae</taxon>
        <taxon>Huiozyma</taxon>
    </lineage>
</organism>
<feature type="compositionally biased region" description="Basic residues" evidence="1">
    <location>
        <begin position="208"/>
        <end position="220"/>
    </location>
</feature>
<feature type="compositionally biased region" description="Polar residues" evidence="1">
    <location>
        <begin position="252"/>
        <end position="263"/>
    </location>
</feature>
<feature type="compositionally biased region" description="Low complexity" evidence="1">
    <location>
        <begin position="28"/>
        <end position="42"/>
    </location>
</feature>
<dbReference type="OMA" id="YVDNFMP"/>
<feature type="compositionally biased region" description="Polar residues" evidence="1">
    <location>
        <begin position="192"/>
        <end position="207"/>
    </location>
</feature>
<feature type="compositionally biased region" description="Basic and acidic residues" evidence="1">
    <location>
        <begin position="14"/>
        <end position="27"/>
    </location>
</feature>
<evidence type="ECO:0008006" key="4">
    <source>
        <dbReference type="Google" id="ProtNLM"/>
    </source>
</evidence>
<reference evidence="2 3" key="1">
    <citation type="journal article" date="2011" name="Proc. Natl. Acad. Sci. U.S.A.">
        <title>Evolutionary erosion of yeast sex chromosomes by mating-type switching accidents.</title>
        <authorList>
            <person name="Gordon J.L."/>
            <person name="Armisen D."/>
            <person name="Proux-Wera E."/>
            <person name="Oheigeartaigh S.S."/>
            <person name="Byrne K.P."/>
            <person name="Wolfe K.H."/>
        </authorList>
    </citation>
    <scope>NUCLEOTIDE SEQUENCE [LARGE SCALE GENOMIC DNA]</scope>
    <source>
        <strain evidence="3">ATCC MYA-139 / BCRC 22969 / CBS 8797 / CCRC 22969 / KCTC 17520 / NBRC 10181 / NCYC 3082</strain>
    </source>
</reference>
<name>J7S9B0_HUIN7</name>
<sequence length="545" mass="59625">MDYNNEFVNLYGKDAETDGDVTQRTKDPPTGATAAAQTTADPMAAPTDVFGTEHASLSELDGANITPNILLEQLAYVDNFMPTVSQDFMNLDSWILNESAPNAGGDSNGTHTMDPNNALQQLPGGNSTSTFGLDEQLAAELSAFADDAFVFPDEDKPLRAGGGGSGGEDGEDDEDEAENSDDDDGVKKDSHFLTQRRNTFLTSQYSHSKSRFSANKRKLARRDDDATAKDDVQTDVEVTSFSSEHTSPRAALSNTPPSTTNAAGSPDHGGFTNYEIGESNKTESVIDPLLPHRRHTPSVSSSLNNVLAARREDDEEATPAATTEAQIKLPDYSKIPTDTLVALLPTIEIPRGIQETLTDAGFNAEQIQALSAILAYHEQGRSLTQAPSDGELHSRVNDLDDSDPLKRSVSVILGLAKEKERFAQENESTYISSLIESSNKRLNELKNKLDQQSHAKKRPLLEPEQEDAHTVQRPPVKKRQKEKELEKSLKELNELASSLQQRIHTLELENKLLKNLVMNSVESEGIEKAESIKQKLLKNISDENL</sequence>
<feature type="region of interest" description="Disordered" evidence="1">
    <location>
        <begin position="384"/>
        <end position="403"/>
    </location>
</feature>
<dbReference type="eggNOG" id="ENOG502QSA8">
    <property type="taxonomic scope" value="Eukaryota"/>
</dbReference>
<feature type="compositionally biased region" description="Polar residues" evidence="1">
    <location>
        <begin position="236"/>
        <end position="245"/>
    </location>
</feature>
<feature type="compositionally biased region" description="Basic and acidic residues" evidence="1">
    <location>
        <begin position="221"/>
        <end position="232"/>
    </location>
</feature>
<feature type="region of interest" description="Disordered" evidence="1">
    <location>
        <begin position="153"/>
        <end position="275"/>
    </location>
</feature>
<feature type="region of interest" description="Disordered" evidence="1">
    <location>
        <begin position="14"/>
        <end position="42"/>
    </location>
</feature>
<dbReference type="HOGENOM" id="CLU_022093_0_0_1"/>
<protein>
    <recommendedName>
        <fullName evidence="4">BZIP domain-containing protein</fullName>
    </recommendedName>
</protein>
<feature type="compositionally biased region" description="Basic and acidic residues" evidence="1">
    <location>
        <begin position="390"/>
        <end position="403"/>
    </location>
</feature>
<accession>J7S9B0</accession>
<keyword evidence="3" id="KW-1185">Reference proteome</keyword>